<proteinExistence type="predicted"/>
<dbReference type="AlphaFoldDB" id="A0A3Q8IU33"/>
<dbReference type="VEuPathDB" id="TriTrypDB:LDHU3_33.2950"/>
<dbReference type="EMBL" id="CP029532">
    <property type="protein sequence ID" value="AYU82183.1"/>
    <property type="molecule type" value="Genomic_DNA"/>
</dbReference>
<name>A0A3Q8IU33_LEIDO</name>
<sequence>MPLTRNNCRFCQYFHAQHDAVRCSCAACWRRRRSGDSASAAGRIAPPNSVSEARISSHFVTSSPADGSVATASVADAEVSPVVAEGPCPHSAAPYHHCRGCVLPPYFERQQAHWDGHAVMCAPSARQSAGRSHSATSRYRRGTSRVKAPMPPLPQYAAHEVPIMGPLASLYIKS</sequence>
<dbReference type="VEuPathDB" id="TriTrypDB:LdCL_330027200"/>
<evidence type="ECO:0000313" key="2">
    <source>
        <dbReference type="EMBL" id="AYU82183.1"/>
    </source>
</evidence>
<keyword evidence="3" id="KW-1185">Reference proteome</keyword>
<evidence type="ECO:0000313" key="3">
    <source>
        <dbReference type="Proteomes" id="UP000274082"/>
    </source>
</evidence>
<dbReference type="OrthoDB" id="260831at2759"/>
<feature type="region of interest" description="Disordered" evidence="1">
    <location>
        <begin position="129"/>
        <end position="151"/>
    </location>
</feature>
<evidence type="ECO:0000256" key="1">
    <source>
        <dbReference type="SAM" id="MobiDB-lite"/>
    </source>
</evidence>
<organism evidence="2 3">
    <name type="scientific">Leishmania donovani</name>
    <dbReference type="NCBI Taxonomy" id="5661"/>
    <lineage>
        <taxon>Eukaryota</taxon>
        <taxon>Discoba</taxon>
        <taxon>Euglenozoa</taxon>
        <taxon>Kinetoplastea</taxon>
        <taxon>Metakinetoplastina</taxon>
        <taxon>Trypanosomatida</taxon>
        <taxon>Trypanosomatidae</taxon>
        <taxon>Leishmaniinae</taxon>
        <taxon>Leishmania</taxon>
    </lineage>
</organism>
<gene>
    <name evidence="2" type="ORF">LdCL_330027200</name>
</gene>
<protein>
    <submittedName>
        <fullName evidence="2">Uncharacterized protein</fullName>
    </submittedName>
</protein>
<accession>A0A3Q8IU33</accession>
<reference evidence="2 3" key="1">
    <citation type="journal article" date="2018" name="Sci. Rep.">
        <title>A complete Leishmania donovani reference genome identifies novel genetic variations associated with virulence.</title>
        <authorList>
            <person name="Lypaczewski P."/>
            <person name="Hoshizaki J."/>
            <person name="Zhang W.-W."/>
            <person name="McCall L.-I."/>
            <person name="Torcivia-Rodriguez J."/>
            <person name="Simonyan V."/>
            <person name="Kaur A."/>
            <person name="Dewar K."/>
            <person name="Matlashewski G."/>
        </authorList>
    </citation>
    <scope>NUCLEOTIDE SEQUENCE [LARGE SCALE GENOMIC DNA]</scope>
    <source>
        <strain evidence="2 3">LdCL</strain>
    </source>
</reference>
<dbReference type="Proteomes" id="UP000274082">
    <property type="component" value="Chromosome 33"/>
</dbReference>